<feature type="compositionally biased region" description="Low complexity" evidence="1">
    <location>
        <begin position="37"/>
        <end position="48"/>
    </location>
</feature>
<name>A0A8S3Y729_PARAO</name>
<protein>
    <submittedName>
        <fullName evidence="3">(apollo) hypothetical protein</fullName>
    </submittedName>
</protein>
<comment type="caution">
    <text evidence="3">The sequence shown here is derived from an EMBL/GenBank/DDBJ whole genome shotgun (WGS) entry which is preliminary data.</text>
</comment>
<keyword evidence="2" id="KW-0732">Signal</keyword>
<feature type="region of interest" description="Disordered" evidence="1">
    <location>
        <begin position="23"/>
        <end position="49"/>
    </location>
</feature>
<dbReference type="EMBL" id="CAJQZP010001593">
    <property type="protein sequence ID" value="CAG5055922.1"/>
    <property type="molecule type" value="Genomic_DNA"/>
</dbReference>
<sequence length="85" mass="8963">MARLILPFIILLSFVVTVFSGENQTKPTPTPTPSTTPPTHTATPSSNPAKGVASKIVEFATAIPKVITSVISTGFQLFDNIFGGF</sequence>
<dbReference type="Proteomes" id="UP000691718">
    <property type="component" value="Unassembled WGS sequence"/>
</dbReference>
<evidence type="ECO:0000256" key="1">
    <source>
        <dbReference type="SAM" id="MobiDB-lite"/>
    </source>
</evidence>
<accession>A0A8S3Y729</accession>
<evidence type="ECO:0000256" key="2">
    <source>
        <dbReference type="SAM" id="SignalP"/>
    </source>
</evidence>
<evidence type="ECO:0000313" key="3">
    <source>
        <dbReference type="EMBL" id="CAG5055922.1"/>
    </source>
</evidence>
<proteinExistence type="predicted"/>
<dbReference type="AlphaFoldDB" id="A0A8S3Y729"/>
<feature type="chain" id="PRO_5035870973" evidence="2">
    <location>
        <begin position="21"/>
        <end position="85"/>
    </location>
</feature>
<gene>
    <name evidence="3" type="ORF">PAPOLLO_LOCUS26565</name>
</gene>
<organism evidence="3 4">
    <name type="scientific">Parnassius apollo</name>
    <name type="common">Apollo butterfly</name>
    <name type="synonym">Papilio apollo</name>
    <dbReference type="NCBI Taxonomy" id="110799"/>
    <lineage>
        <taxon>Eukaryota</taxon>
        <taxon>Metazoa</taxon>
        <taxon>Ecdysozoa</taxon>
        <taxon>Arthropoda</taxon>
        <taxon>Hexapoda</taxon>
        <taxon>Insecta</taxon>
        <taxon>Pterygota</taxon>
        <taxon>Neoptera</taxon>
        <taxon>Endopterygota</taxon>
        <taxon>Lepidoptera</taxon>
        <taxon>Glossata</taxon>
        <taxon>Ditrysia</taxon>
        <taxon>Papilionoidea</taxon>
        <taxon>Papilionidae</taxon>
        <taxon>Parnassiinae</taxon>
        <taxon>Parnassini</taxon>
        <taxon>Parnassius</taxon>
        <taxon>Parnassius</taxon>
    </lineage>
</organism>
<feature type="signal peptide" evidence="2">
    <location>
        <begin position="1"/>
        <end position="20"/>
    </location>
</feature>
<evidence type="ECO:0000313" key="4">
    <source>
        <dbReference type="Proteomes" id="UP000691718"/>
    </source>
</evidence>
<reference evidence="3" key="1">
    <citation type="submission" date="2021-04" db="EMBL/GenBank/DDBJ databases">
        <authorList>
            <person name="Tunstrom K."/>
        </authorList>
    </citation>
    <scope>NUCLEOTIDE SEQUENCE</scope>
</reference>
<keyword evidence="4" id="KW-1185">Reference proteome</keyword>